<reference evidence="2 3" key="1">
    <citation type="submission" date="2020-08" db="EMBL/GenBank/DDBJ databases">
        <title>Bridging the membrane lipid divide: bacteria of the FCB group superphylum have the potential to synthesize archaeal ether lipids.</title>
        <authorList>
            <person name="Villanueva L."/>
            <person name="Von Meijenfeldt F.A.B."/>
            <person name="Westbye A.B."/>
            <person name="Yadav S."/>
            <person name="Hopmans E.C."/>
            <person name="Dutilh B.E."/>
            <person name="Sinninghe Damste J.S."/>
        </authorList>
    </citation>
    <scope>NUCLEOTIDE SEQUENCE [LARGE SCALE GENOMIC DNA]</scope>
    <source>
        <strain evidence="2">NIOZ-UU82</strain>
    </source>
</reference>
<evidence type="ECO:0000259" key="1">
    <source>
        <dbReference type="Pfam" id="PF10543"/>
    </source>
</evidence>
<accession>A0A8J6TAL7</accession>
<dbReference type="AlphaFoldDB" id="A0A8J6TAL7"/>
<comment type="caution">
    <text evidence="2">The sequence shown here is derived from an EMBL/GenBank/DDBJ whole genome shotgun (WGS) entry which is preliminary data.</text>
</comment>
<evidence type="ECO:0000313" key="2">
    <source>
        <dbReference type="EMBL" id="MBC8199711.1"/>
    </source>
</evidence>
<name>A0A8J6TAL7_9BACT</name>
<sequence length="182" mass="20814">MSEIVKFEDLQDRIIELRGQKVLLDADVAQIYGVETRDINKAVSNNPDKFPAGYVVELSKAEKNELVENFHRFNRLKHSTVNPKAFPEKGLYMLATILKSPQAVQATLAIIETFSKIRKLTRNIKTLSNVKDKREQQALMRKSGEIIAEILDDDLQTTDTETSIELNFAVLKFKHTIKKKNK</sequence>
<dbReference type="Proteomes" id="UP000603545">
    <property type="component" value="Unassembled WGS sequence"/>
</dbReference>
<feature type="domain" description="KilA-N DNA-binding" evidence="1">
    <location>
        <begin position="13"/>
        <end position="97"/>
    </location>
</feature>
<proteinExistence type="predicted"/>
<dbReference type="EMBL" id="JACNLL010000061">
    <property type="protein sequence ID" value="MBC8199711.1"/>
    <property type="molecule type" value="Genomic_DNA"/>
</dbReference>
<gene>
    <name evidence="2" type="ORF">H8E80_06670</name>
</gene>
<evidence type="ECO:0000313" key="3">
    <source>
        <dbReference type="Proteomes" id="UP000603545"/>
    </source>
</evidence>
<organism evidence="2 3">
    <name type="scientific">Candidatus Desulfaltia bathyphila</name>
    <dbReference type="NCBI Taxonomy" id="2841697"/>
    <lineage>
        <taxon>Bacteria</taxon>
        <taxon>Pseudomonadati</taxon>
        <taxon>Thermodesulfobacteriota</taxon>
        <taxon>Desulfobacteria</taxon>
        <taxon>Desulfobacterales</taxon>
        <taxon>Desulfobacterales incertae sedis</taxon>
        <taxon>Candidatus Desulfaltia</taxon>
    </lineage>
</organism>
<dbReference type="InterPro" id="IPR018873">
    <property type="entry name" value="KilA-N_DNA-bd_domain"/>
</dbReference>
<dbReference type="Pfam" id="PF10543">
    <property type="entry name" value="ORF6N"/>
    <property type="match status" value="1"/>
</dbReference>
<protein>
    <submittedName>
        <fullName evidence="2">ORF6N domain-containing protein</fullName>
    </submittedName>
</protein>